<feature type="non-terminal residue" evidence="3">
    <location>
        <position position="61"/>
    </location>
</feature>
<protein>
    <submittedName>
        <fullName evidence="3">Endoglycoceramidase</fullName>
    </submittedName>
</protein>
<organism evidence="3">
    <name type="scientific">Streptomyces sp. SID7499</name>
    <dbReference type="NCBI Taxonomy" id="2706086"/>
    <lineage>
        <taxon>Bacteria</taxon>
        <taxon>Bacillati</taxon>
        <taxon>Actinomycetota</taxon>
        <taxon>Actinomycetes</taxon>
        <taxon>Kitasatosporales</taxon>
        <taxon>Streptomycetaceae</taxon>
        <taxon>Streptomyces</taxon>
    </lineage>
</organism>
<feature type="chain" id="PRO_5026107435" evidence="2">
    <location>
        <begin position="21"/>
        <end position="61"/>
    </location>
</feature>
<evidence type="ECO:0000256" key="2">
    <source>
        <dbReference type="SAM" id="SignalP"/>
    </source>
</evidence>
<feature type="region of interest" description="Disordered" evidence="1">
    <location>
        <begin position="16"/>
        <end position="45"/>
    </location>
</feature>
<accession>A0A6G3XR95</accession>
<keyword evidence="2" id="KW-0732">Signal</keyword>
<evidence type="ECO:0000313" key="3">
    <source>
        <dbReference type="EMBL" id="NEE20339.1"/>
    </source>
</evidence>
<sequence length="61" mass="6293">MAVVVASVLAAGALAPAASARPVSAPVPASESRERAVPPLTDDRGRTLTLRGWNVEDKANR</sequence>
<reference evidence="3" key="1">
    <citation type="submission" date="2020-01" db="EMBL/GenBank/DDBJ databases">
        <title>Insect and environment-associated Actinomycetes.</title>
        <authorList>
            <person name="Currrie C."/>
            <person name="Chevrette M."/>
            <person name="Carlson C."/>
            <person name="Stubbendieck R."/>
            <person name="Wendt-Pienkowski E."/>
        </authorList>
    </citation>
    <scope>NUCLEOTIDE SEQUENCE</scope>
    <source>
        <strain evidence="3">SID7499</strain>
    </source>
</reference>
<dbReference type="EMBL" id="JAAGMN010008486">
    <property type="protein sequence ID" value="NEE20339.1"/>
    <property type="molecule type" value="Genomic_DNA"/>
</dbReference>
<proteinExistence type="predicted"/>
<feature type="signal peptide" evidence="2">
    <location>
        <begin position="1"/>
        <end position="20"/>
    </location>
</feature>
<gene>
    <name evidence="3" type="ORF">G3M58_79505</name>
</gene>
<dbReference type="AlphaFoldDB" id="A0A6G3XR95"/>
<feature type="compositionally biased region" description="Basic and acidic residues" evidence="1">
    <location>
        <begin position="31"/>
        <end position="45"/>
    </location>
</feature>
<comment type="caution">
    <text evidence="3">The sequence shown here is derived from an EMBL/GenBank/DDBJ whole genome shotgun (WGS) entry which is preliminary data.</text>
</comment>
<feature type="compositionally biased region" description="Low complexity" evidence="1">
    <location>
        <begin position="16"/>
        <end position="30"/>
    </location>
</feature>
<name>A0A6G3XR95_9ACTN</name>
<evidence type="ECO:0000256" key="1">
    <source>
        <dbReference type="SAM" id="MobiDB-lite"/>
    </source>
</evidence>